<dbReference type="EMBL" id="BARV01046141">
    <property type="protein sequence ID" value="GAI63395.1"/>
    <property type="molecule type" value="Genomic_DNA"/>
</dbReference>
<organism evidence="1">
    <name type="scientific">marine sediment metagenome</name>
    <dbReference type="NCBI Taxonomy" id="412755"/>
    <lineage>
        <taxon>unclassified sequences</taxon>
        <taxon>metagenomes</taxon>
        <taxon>ecological metagenomes</taxon>
    </lineage>
</organism>
<feature type="non-terminal residue" evidence="1">
    <location>
        <position position="35"/>
    </location>
</feature>
<evidence type="ECO:0000313" key="1">
    <source>
        <dbReference type="EMBL" id="GAI63395.1"/>
    </source>
</evidence>
<accession>X1RJP9</accession>
<name>X1RJP9_9ZZZZ</name>
<proteinExistence type="predicted"/>
<sequence>EADIEGISISGGTKRLDIKAGFLGRKIFALLLCKF</sequence>
<comment type="caution">
    <text evidence="1">The sequence shown here is derived from an EMBL/GenBank/DDBJ whole genome shotgun (WGS) entry which is preliminary data.</text>
</comment>
<gene>
    <name evidence="1" type="ORF">S06H3_67060</name>
</gene>
<protein>
    <submittedName>
        <fullName evidence="1">Uncharacterized protein</fullName>
    </submittedName>
</protein>
<reference evidence="1" key="1">
    <citation type="journal article" date="2014" name="Front. Microbiol.">
        <title>High frequency of phylogenetically diverse reductive dehalogenase-homologous genes in deep subseafloor sedimentary metagenomes.</title>
        <authorList>
            <person name="Kawai M."/>
            <person name="Futagami T."/>
            <person name="Toyoda A."/>
            <person name="Takaki Y."/>
            <person name="Nishi S."/>
            <person name="Hori S."/>
            <person name="Arai W."/>
            <person name="Tsubouchi T."/>
            <person name="Morono Y."/>
            <person name="Uchiyama I."/>
            <person name="Ito T."/>
            <person name="Fujiyama A."/>
            <person name="Inagaki F."/>
            <person name="Takami H."/>
        </authorList>
    </citation>
    <scope>NUCLEOTIDE SEQUENCE</scope>
    <source>
        <strain evidence="1">Expedition CK06-06</strain>
    </source>
</reference>
<dbReference type="AlphaFoldDB" id="X1RJP9"/>
<feature type="non-terminal residue" evidence="1">
    <location>
        <position position="1"/>
    </location>
</feature>